<dbReference type="STRING" id="1220924.W2S986"/>
<dbReference type="GO" id="GO:0005634">
    <property type="term" value="C:nucleus"/>
    <property type="evidence" value="ECO:0007669"/>
    <property type="project" value="UniProtKB-SubCell"/>
</dbReference>
<dbReference type="GeneID" id="19977602"/>
<keyword evidence="5" id="KW-0547">Nucleotide-binding</keyword>
<reference evidence="17 18" key="1">
    <citation type="submission" date="2013-03" db="EMBL/GenBank/DDBJ databases">
        <title>The Genome Sequence of Phialophora europaea CBS 101466.</title>
        <authorList>
            <consortium name="The Broad Institute Genomics Platform"/>
            <person name="Cuomo C."/>
            <person name="de Hoog S."/>
            <person name="Gorbushina A."/>
            <person name="Walker B."/>
            <person name="Young S.K."/>
            <person name="Zeng Q."/>
            <person name="Gargeya S."/>
            <person name="Fitzgerald M."/>
            <person name="Haas B."/>
            <person name="Abouelleil A."/>
            <person name="Allen A.W."/>
            <person name="Alvarado L."/>
            <person name="Arachchi H.M."/>
            <person name="Berlin A.M."/>
            <person name="Chapman S.B."/>
            <person name="Gainer-Dewar J."/>
            <person name="Goldberg J."/>
            <person name="Griggs A."/>
            <person name="Gujja S."/>
            <person name="Hansen M."/>
            <person name="Howarth C."/>
            <person name="Imamovic A."/>
            <person name="Ireland A."/>
            <person name="Larimer J."/>
            <person name="McCowan C."/>
            <person name="Murphy C."/>
            <person name="Pearson M."/>
            <person name="Poon T.W."/>
            <person name="Priest M."/>
            <person name="Roberts A."/>
            <person name="Saif S."/>
            <person name="Shea T."/>
            <person name="Sisk P."/>
            <person name="Sykes S."/>
            <person name="Wortman J."/>
            <person name="Nusbaum C."/>
            <person name="Birren B."/>
        </authorList>
    </citation>
    <scope>NUCLEOTIDE SEQUENCE [LARGE SCALE GENOMIC DNA]</scope>
    <source>
        <strain evidence="17 18">CBS 101466</strain>
    </source>
</reference>
<gene>
    <name evidence="17" type="ORF">HMPREF1541_10263</name>
</gene>
<evidence type="ECO:0000256" key="10">
    <source>
        <dbReference type="ARBA" id="ARBA00023204"/>
    </source>
</evidence>
<feature type="compositionally biased region" description="Basic and acidic residues" evidence="14">
    <location>
        <begin position="936"/>
        <end position="945"/>
    </location>
</feature>
<comment type="function">
    <text evidence="1 13">ATP-dependent DNA helicase involved in DNA damage repair by homologous recombination and in genome maintenance. Capable of unwinding D-loops. Plays a role in limiting crossover recombinants during mitotic DNA double-strand break (DSB) repair. Component of a FANCM-MHF complex which promotes gene conversion at blocked replication forks, probably by reversal of the stalled fork.</text>
</comment>
<dbReference type="FunCoup" id="W2S986">
    <property type="interactions" value="199"/>
</dbReference>
<feature type="region of interest" description="Disordered" evidence="14">
    <location>
        <begin position="830"/>
        <end position="849"/>
    </location>
</feature>
<evidence type="ECO:0000259" key="15">
    <source>
        <dbReference type="PROSITE" id="PS51192"/>
    </source>
</evidence>
<dbReference type="PANTHER" id="PTHR14025">
    <property type="entry name" value="FANCONI ANEMIA GROUP M FANCM FAMILY MEMBER"/>
    <property type="match status" value="1"/>
</dbReference>
<dbReference type="InterPro" id="IPR044749">
    <property type="entry name" value="FANCM_DEXDc"/>
</dbReference>
<evidence type="ECO:0000256" key="1">
    <source>
        <dbReference type="ARBA" id="ARBA00003813"/>
    </source>
</evidence>
<dbReference type="InterPro" id="IPR006935">
    <property type="entry name" value="Helicase/UvrB_N"/>
</dbReference>
<dbReference type="FunFam" id="3.40.50.300:FF:000861">
    <property type="entry name" value="Fanconi anemia, complementation group M"/>
    <property type="match status" value="1"/>
</dbReference>
<feature type="domain" description="Helicase C-terminal" evidence="16">
    <location>
        <begin position="604"/>
        <end position="783"/>
    </location>
</feature>
<dbReference type="InterPro" id="IPR027417">
    <property type="entry name" value="P-loop_NTPase"/>
</dbReference>
<feature type="compositionally biased region" description="Basic residues" evidence="14">
    <location>
        <begin position="806"/>
        <end position="818"/>
    </location>
</feature>
<dbReference type="EC" id="3.6.4.12" evidence="13"/>
<evidence type="ECO:0000256" key="13">
    <source>
        <dbReference type="RuleBase" id="RU367027"/>
    </source>
</evidence>
<dbReference type="GO" id="GO:0045003">
    <property type="term" value="P:double-strand break repair via synthesis-dependent strand annealing"/>
    <property type="evidence" value="ECO:0007669"/>
    <property type="project" value="TreeGrafter"/>
</dbReference>
<evidence type="ECO:0000256" key="4">
    <source>
        <dbReference type="ARBA" id="ARBA00011390"/>
    </source>
</evidence>
<keyword evidence="10" id="KW-0234">DNA repair</keyword>
<feature type="compositionally biased region" description="Low complexity" evidence="14">
    <location>
        <begin position="1041"/>
        <end position="1050"/>
    </location>
</feature>
<dbReference type="HOGENOM" id="CLU_002513_0_0_1"/>
<dbReference type="GO" id="GO:0009378">
    <property type="term" value="F:four-way junction helicase activity"/>
    <property type="evidence" value="ECO:0007669"/>
    <property type="project" value="TreeGrafter"/>
</dbReference>
<dbReference type="SUPFAM" id="SSF52540">
    <property type="entry name" value="P-loop containing nucleoside triphosphate hydrolases"/>
    <property type="match status" value="1"/>
</dbReference>
<keyword evidence="6" id="KW-0227">DNA damage</keyword>
<dbReference type="InterPro" id="IPR001650">
    <property type="entry name" value="Helicase_C-like"/>
</dbReference>
<dbReference type="eggNOG" id="KOG0354">
    <property type="taxonomic scope" value="Eukaryota"/>
</dbReference>
<dbReference type="CDD" id="cd18801">
    <property type="entry name" value="SF2_C_FANCM_Hef"/>
    <property type="match status" value="1"/>
</dbReference>
<dbReference type="InterPro" id="IPR014001">
    <property type="entry name" value="Helicase_ATP-bd"/>
</dbReference>
<feature type="compositionally biased region" description="Polar residues" evidence="14">
    <location>
        <begin position="975"/>
        <end position="984"/>
    </location>
</feature>
<dbReference type="RefSeq" id="XP_008713156.1">
    <property type="nucleotide sequence ID" value="XM_008714934.1"/>
</dbReference>
<dbReference type="OrthoDB" id="164902at2759"/>
<dbReference type="PANTHER" id="PTHR14025:SF20">
    <property type="entry name" value="FANCONI ANEMIA GROUP M PROTEIN"/>
    <property type="match status" value="1"/>
</dbReference>
<comment type="catalytic activity">
    <reaction evidence="12 13">
        <text>ATP + H2O = ADP + phosphate + H(+)</text>
        <dbReference type="Rhea" id="RHEA:13065"/>
        <dbReference type="ChEBI" id="CHEBI:15377"/>
        <dbReference type="ChEBI" id="CHEBI:15378"/>
        <dbReference type="ChEBI" id="CHEBI:30616"/>
        <dbReference type="ChEBI" id="CHEBI:43474"/>
        <dbReference type="ChEBI" id="CHEBI:456216"/>
        <dbReference type="EC" id="3.6.4.12"/>
    </reaction>
</comment>
<evidence type="ECO:0000256" key="12">
    <source>
        <dbReference type="ARBA" id="ARBA00047995"/>
    </source>
</evidence>
<dbReference type="Gene3D" id="3.40.50.300">
    <property type="entry name" value="P-loop containing nucleotide triphosphate hydrolases"/>
    <property type="match status" value="2"/>
</dbReference>
<evidence type="ECO:0000256" key="2">
    <source>
        <dbReference type="ARBA" id="ARBA00004123"/>
    </source>
</evidence>
<dbReference type="InParanoid" id="W2S986"/>
<comment type="similarity">
    <text evidence="3 13">Belongs to the DEAD box helicase family. DEAH subfamily. FANCM sub-subfamily.</text>
</comment>
<evidence type="ECO:0000256" key="9">
    <source>
        <dbReference type="ARBA" id="ARBA00022840"/>
    </source>
</evidence>
<protein>
    <recommendedName>
        <fullName evidence="13">ATP-dependent DNA helicase</fullName>
        <ecNumber evidence="13">3.6.4.12</ecNumber>
    </recommendedName>
</protein>
<name>W2S986_CYPE1</name>
<keyword evidence="11" id="KW-0539">Nucleus</keyword>
<evidence type="ECO:0000313" key="17">
    <source>
        <dbReference type="EMBL" id="ETN44593.1"/>
    </source>
</evidence>
<feature type="region of interest" description="Disordered" evidence="14">
    <location>
        <begin position="934"/>
        <end position="1094"/>
    </location>
</feature>
<feature type="compositionally biased region" description="Acidic residues" evidence="14">
    <location>
        <begin position="1051"/>
        <end position="1062"/>
    </location>
</feature>
<dbReference type="GO" id="GO:0000400">
    <property type="term" value="F:four-way junction DNA binding"/>
    <property type="evidence" value="ECO:0007669"/>
    <property type="project" value="TreeGrafter"/>
</dbReference>
<dbReference type="PROSITE" id="PS51192">
    <property type="entry name" value="HELICASE_ATP_BIND_1"/>
    <property type="match status" value="1"/>
</dbReference>
<evidence type="ECO:0000313" key="18">
    <source>
        <dbReference type="Proteomes" id="UP000030752"/>
    </source>
</evidence>
<evidence type="ECO:0000256" key="7">
    <source>
        <dbReference type="ARBA" id="ARBA00022801"/>
    </source>
</evidence>
<evidence type="ECO:0000256" key="6">
    <source>
        <dbReference type="ARBA" id="ARBA00022763"/>
    </source>
</evidence>
<dbReference type="CDD" id="cd12091">
    <property type="entry name" value="FANCM_ID"/>
    <property type="match status" value="1"/>
</dbReference>
<evidence type="ECO:0000256" key="14">
    <source>
        <dbReference type="SAM" id="MobiDB-lite"/>
    </source>
</evidence>
<feature type="region of interest" description="Disordered" evidence="14">
    <location>
        <begin position="95"/>
        <end position="124"/>
    </location>
</feature>
<dbReference type="InterPro" id="IPR039686">
    <property type="entry name" value="FANCM/Mph1-like_ID"/>
</dbReference>
<dbReference type="GO" id="GO:0036297">
    <property type="term" value="P:interstrand cross-link repair"/>
    <property type="evidence" value="ECO:0007669"/>
    <property type="project" value="TreeGrafter"/>
</dbReference>
<dbReference type="CDD" id="cd18033">
    <property type="entry name" value="DEXDc_FANCM"/>
    <property type="match status" value="1"/>
</dbReference>
<feature type="region of interest" description="Disordered" evidence="14">
    <location>
        <begin position="1"/>
        <end position="64"/>
    </location>
</feature>
<feature type="domain" description="Helicase ATP-binding" evidence="15">
    <location>
        <begin position="263"/>
        <end position="431"/>
    </location>
</feature>
<accession>W2S986</accession>
<evidence type="ECO:0000256" key="5">
    <source>
        <dbReference type="ARBA" id="ARBA00022741"/>
    </source>
</evidence>
<dbReference type="Pfam" id="PF00271">
    <property type="entry name" value="Helicase_C"/>
    <property type="match status" value="1"/>
</dbReference>
<evidence type="ECO:0000256" key="8">
    <source>
        <dbReference type="ARBA" id="ARBA00022806"/>
    </source>
</evidence>
<dbReference type="EMBL" id="KB822714">
    <property type="protein sequence ID" value="ETN44593.1"/>
    <property type="molecule type" value="Genomic_DNA"/>
</dbReference>
<dbReference type="Proteomes" id="UP000030752">
    <property type="component" value="Unassembled WGS sequence"/>
</dbReference>
<comment type="subcellular location">
    <subcellularLocation>
        <location evidence="2 13">Nucleus</location>
    </subcellularLocation>
</comment>
<dbReference type="GO" id="GO:0016887">
    <property type="term" value="F:ATP hydrolysis activity"/>
    <property type="evidence" value="ECO:0007669"/>
    <property type="project" value="RHEA"/>
</dbReference>
<proteinExistence type="inferred from homology"/>
<organism evidence="17 18">
    <name type="scientific">Cyphellophora europaea (strain CBS 101466)</name>
    <name type="common">Phialophora europaea</name>
    <dbReference type="NCBI Taxonomy" id="1220924"/>
    <lineage>
        <taxon>Eukaryota</taxon>
        <taxon>Fungi</taxon>
        <taxon>Dikarya</taxon>
        <taxon>Ascomycota</taxon>
        <taxon>Pezizomycotina</taxon>
        <taxon>Eurotiomycetes</taxon>
        <taxon>Chaetothyriomycetidae</taxon>
        <taxon>Chaetothyriales</taxon>
        <taxon>Cyphellophoraceae</taxon>
        <taxon>Cyphellophora</taxon>
    </lineage>
</organism>
<comment type="subunit">
    <text evidence="4 13">Interacts with the MHF histone-fold complex to form the FANCM-MHF complex.</text>
</comment>
<keyword evidence="18" id="KW-1185">Reference proteome</keyword>
<evidence type="ECO:0000256" key="3">
    <source>
        <dbReference type="ARBA" id="ARBA00009889"/>
    </source>
</evidence>
<dbReference type="VEuPathDB" id="FungiDB:HMPREF1541_10263"/>
<keyword evidence="7" id="KW-0378">Hydrolase</keyword>
<feature type="compositionally biased region" description="Acidic residues" evidence="14">
    <location>
        <begin position="39"/>
        <end position="48"/>
    </location>
</feature>
<dbReference type="GO" id="GO:0005524">
    <property type="term" value="F:ATP binding"/>
    <property type="evidence" value="ECO:0007669"/>
    <property type="project" value="UniProtKB-UniRule"/>
</dbReference>
<dbReference type="Gene3D" id="1.20.1320.20">
    <property type="entry name" value="hef helicase domain"/>
    <property type="match status" value="1"/>
</dbReference>
<evidence type="ECO:0000256" key="11">
    <source>
        <dbReference type="ARBA" id="ARBA00023242"/>
    </source>
</evidence>
<feature type="region of interest" description="Disordered" evidence="14">
    <location>
        <begin position="797"/>
        <end position="825"/>
    </location>
</feature>
<dbReference type="SMART" id="SM00490">
    <property type="entry name" value="HELICc"/>
    <property type="match status" value="1"/>
</dbReference>
<evidence type="ECO:0000259" key="16">
    <source>
        <dbReference type="PROSITE" id="PS51194"/>
    </source>
</evidence>
<keyword evidence="9" id="KW-0067">ATP-binding</keyword>
<dbReference type="Pfam" id="PF04851">
    <property type="entry name" value="ResIII"/>
    <property type="match status" value="1"/>
</dbReference>
<dbReference type="PROSITE" id="PS51194">
    <property type="entry name" value="HELICASE_CTER"/>
    <property type="match status" value="1"/>
</dbReference>
<dbReference type="GO" id="GO:0043138">
    <property type="term" value="F:3'-5' DNA helicase activity"/>
    <property type="evidence" value="ECO:0007669"/>
    <property type="project" value="InterPro"/>
</dbReference>
<keyword evidence="8" id="KW-0347">Helicase</keyword>
<sequence length="1094" mass="124002">MDFLDDEAGASGNEDVLVPSSQTEDNIRPRKRRRYNTSNDDDLDDEYDLPSHDCSQDEYDDPDEVIQKSRYDEVTHVPLHAETQKDTFVTQLTQPWSSPTRIRGPRWKKHSEPPSPQPNGVCEERSCAAQLPPIANGTISDPRARHDFEGVPADDDFGGDDPDLLEALISTELMRQDPSESASLGPASRINVPQSTQSFRQTTLFGAHTTQRQMTTAQSNRAHNWPLANRNEKPTHHKISTNAMKTWVYPTNLGTIRDYQYNIVHKGLFHNMLVALPTGLGKTFIAATIMLNWYRWTEDAQIVFVAPTKPLVAQQIEACFHIVGIPRSQTTLLTGEISPAIRAEEWQEKRVFFMTPQTLMNDLKTGLADPKKIVLLVVDEAHKATGNYAYVEVVRFLRRFTESFRVLALTATPGSSVESVQKVIDGLNISRIEIRTEDSMDIRQFVHSRDENLELFDYSYEIQETLDLFRKAAQPLQNKLCSQNAYWNKDPVENTLFGLKKAQDEWNRSEANRKLDYKFKVPVFQSFKALMSLAHSVDLLKYHGIGPFYHKMNIFADEAYGGGKYHRQVTESSPFKEMMNRLKTWINLPDFVGHPKLTYLKEVTLNHFMDAGDGQGAAAGRPPSETRIMVFAHFRDSAEEIVRVLKQHEPMVRPHIFVGQSSTKGSEGMDQRLQQKIITQFKAGTYNVLVATSIGEEGLDIGEVDLIVCYDASKSPIRMLQRMGRTGRKRAGNVHVLLMRGKEQNDFAKAKDNYRRMQELIECGKEFNFHDDESPRIVPKDIQPVVDKRMVEIPVENTQDVSIEPRKRKPKNAKRPPKRFNMPDGVETGFQFLGDGRRSKSKKAPPEAELDTLDAAPQALGELLLTYEEEIERQTRYGEVAGTEPQFITVPKFDAYPSSFKRLTKTGTIGHSKATETVAKVFKNMKKRAKVWKRPTRNEVMHDYDVQVSDDQPPPERRTNSNKPPALKQKRKSSKILTRSSRSPTPVDDDLADMHSFINDEPLDEELAPSTEATSPDSLLGSRELGRKGHRSPSTEEPPASSQGQQQSSEVDLDEELPDLEDIVFPSTAKKTAEVRPKGRATRRVVDSDDDDDQ</sequence>
<dbReference type="SMART" id="SM00487">
    <property type="entry name" value="DEXDc"/>
    <property type="match status" value="1"/>
</dbReference>
<dbReference type="AlphaFoldDB" id="W2S986"/>